<name>A0A6C2YUJ7_9BACT</name>
<dbReference type="Proteomes" id="UP000464378">
    <property type="component" value="Chromosome"/>
</dbReference>
<keyword evidence="2" id="KW-0812">Transmembrane</keyword>
<organism evidence="3">
    <name type="scientific">Tuwongella immobilis</name>
    <dbReference type="NCBI Taxonomy" id="692036"/>
    <lineage>
        <taxon>Bacteria</taxon>
        <taxon>Pseudomonadati</taxon>
        <taxon>Planctomycetota</taxon>
        <taxon>Planctomycetia</taxon>
        <taxon>Gemmatales</taxon>
        <taxon>Gemmataceae</taxon>
        <taxon>Tuwongella</taxon>
    </lineage>
</organism>
<evidence type="ECO:0000256" key="1">
    <source>
        <dbReference type="SAM" id="MobiDB-lite"/>
    </source>
</evidence>
<keyword evidence="4" id="KW-1185">Reference proteome</keyword>
<dbReference type="EMBL" id="LR586016">
    <property type="protein sequence ID" value="VIP05027.1"/>
    <property type="molecule type" value="Genomic_DNA"/>
</dbReference>
<accession>A0A6C2YUJ7</accession>
<evidence type="ECO:0000256" key="2">
    <source>
        <dbReference type="SAM" id="Phobius"/>
    </source>
</evidence>
<proteinExistence type="predicted"/>
<keyword evidence="2" id="KW-0472">Membrane</keyword>
<dbReference type="KEGG" id="tim:GMBLW1_41660"/>
<dbReference type="InParanoid" id="A0A6C2YUJ7"/>
<gene>
    <name evidence="3" type="ORF">GMBLW1_41660</name>
</gene>
<evidence type="ECO:0000313" key="4">
    <source>
        <dbReference type="Proteomes" id="UP000464378"/>
    </source>
</evidence>
<feature type="transmembrane region" description="Helical" evidence="2">
    <location>
        <begin position="20"/>
        <end position="38"/>
    </location>
</feature>
<sequence length="243" mass="27239">MTRSFTKSLTTRTKKTINSLISFFVTSPTAVSGIIVWIKTCGEGHSSQVGLWWNRCKGGRRRSTRSANAFRSERPRGAKVAAESGVVVPASIRASRGLVDVATPPPAPRAAMPRPETESQTTRLNNYGCRTSTTIDADIVVGQKFGKLKQVNIQSQEPYWKIGFGSLEIPYKMGMPRPAQQKLCSLEMRLQQQRCDSTTTEHCHRGQLKRCSRHWKSNTEKYLKSGNSNFLPRNRLHKCSIIN</sequence>
<keyword evidence="2" id="KW-1133">Transmembrane helix</keyword>
<protein>
    <submittedName>
        <fullName evidence="3">Uncharacterized protein</fullName>
    </submittedName>
</protein>
<evidence type="ECO:0000313" key="3">
    <source>
        <dbReference type="EMBL" id="VIP05027.1"/>
    </source>
</evidence>
<reference evidence="3" key="1">
    <citation type="submission" date="2019-04" db="EMBL/GenBank/DDBJ databases">
        <authorList>
            <consortium name="Science for Life Laboratories"/>
        </authorList>
    </citation>
    <scope>NUCLEOTIDE SEQUENCE</scope>
    <source>
        <strain evidence="3">MBLW1</strain>
    </source>
</reference>
<dbReference type="EMBL" id="LR593887">
    <property type="protein sequence ID" value="VTS07411.1"/>
    <property type="molecule type" value="Genomic_DNA"/>
</dbReference>
<dbReference type="AlphaFoldDB" id="A0A6C2YUJ7"/>
<feature type="region of interest" description="Disordered" evidence="1">
    <location>
        <begin position="100"/>
        <end position="122"/>
    </location>
</feature>